<evidence type="ECO:0000313" key="1">
    <source>
        <dbReference type="EMBL" id="MFD2629715.1"/>
    </source>
</evidence>
<reference evidence="2" key="1">
    <citation type="journal article" date="2019" name="Int. J. Syst. Evol. Microbiol.">
        <title>The Global Catalogue of Microorganisms (GCM) 10K type strain sequencing project: providing services to taxonomists for standard genome sequencing and annotation.</title>
        <authorList>
            <consortium name="The Broad Institute Genomics Platform"/>
            <consortium name="The Broad Institute Genome Sequencing Center for Infectious Disease"/>
            <person name="Wu L."/>
            <person name="Ma J."/>
        </authorList>
    </citation>
    <scope>NUCLEOTIDE SEQUENCE [LARGE SCALE GENOMIC DNA]</scope>
    <source>
        <strain evidence="2">TISTR 1858</strain>
    </source>
</reference>
<organism evidence="1 2">
    <name type="scientific">Oceanobacillus kapialis</name>
    <dbReference type="NCBI Taxonomy" id="481353"/>
    <lineage>
        <taxon>Bacteria</taxon>
        <taxon>Bacillati</taxon>
        <taxon>Bacillota</taxon>
        <taxon>Bacilli</taxon>
        <taxon>Bacillales</taxon>
        <taxon>Bacillaceae</taxon>
        <taxon>Oceanobacillus</taxon>
    </lineage>
</organism>
<proteinExistence type="predicted"/>
<dbReference type="RefSeq" id="WP_379562505.1">
    <property type="nucleotide sequence ID" value="NZ_JBHUMX010000040.1"/>
</dbReference>
<evidence type="ECO:0000313" key="2">
    <source>
        <dbReference type="Proteomes" id="UP001597451"/>
    </source>
</evidence>
<dbReference type="Proteomes" id="UP001597451">
    <property type="component" value="Unassembled WGS sequence"/>
</dbReference>
<dbReference type="EMBL" id="JBHUMX010000040">
    <property type="protein sequence ID" value="MFD2629715.1"/>
    <property type="molecule type" value="Genomic_DNA"/>
</dbReference>
<evidence type="ECO:0008006" key="3">
    <source>
        <dbReference type="Google" id="ProtNLM"/>
    </source>
</evidence>
<comment type="caution">
    <text evidence="1">The sequence shown here is derived from an EMBL/GenBank/DDBJ whole genome shotgun (WGS) entry which is preliminary data.</text>
</comment>
<gene>
    <name evidence="1" type="ORF">ACFSUN_13090</name>
</gene>
<protein>
    <recommendedName>
        <fullName evidence="3">General stress protein 17M-like domain-containing protein</fullName>
    </recommendedName>
</protein>
<accession>A0ABW5Q2Q3</accession>
<keyword evidence="2" id="KW-1185">Reference proteome</keyword>
<name>A0ABW5Q2Q3_9BACI</name>
<sequence>MSKSFVAYFKSENDAETAKAKLEKLRVSDMLVDELPNGDKRATYFPIVGIGTPGSMSTGSGAMGIGMADVTDDHDEKSQELTHLLEGKVEQEDYVEAISILAESNGYKSE</sequence>